<evidence type="ECO:0000259" key="7">
    <source>
        <dbReference type="Pfam" id="PF02771"/>
    </source>
</evidence>
<dbReference type="Proteomes" id="UP001067235">
    <property type="component" value="Unassembled WGS sequence"/>
</dbReference>
<evidence type="ECO:0000256" key="4">
    <source>
        <dbReference type="ARBA" id="ARBA00022827"/>
    </source>
</evidence>
<name>A0ABT4MWP5_GORRU</name>
<dbReference type="Pfam" id="PF00441">
    <property type="entry name" value="Acyl-CoA_dh_1"/>
    <property type="match status" value="1"/>
</dbReference>
<keyword evidence="3" id="KW-0285">Flavoprotein</keyword>
<comment type="cofactor">
    <cofactor evidence="1">
        <name>FAD</name>
        <dbReference type="ChEBI" id="CHEBI:57692"/>
    </cofactor>
</comment>
<dbReference type="Gene3D" id="1.10.540.10">
    <property type="entry name" value="Acyl-CoA dehydrogenase/oxidase, N-terminal domain"/>
    <property type="match status" value="1"/>
</dbReference>
<dbReference type="Pfam" id="PF02771">
    <property type="entry name" value="Acyl-CoA_dh_N"/>
    <property type="match status" value="1"/>
</dbReference>
<evidence type="ECO:0000256" key="5">
    <source>
        <dbReference type="ARBA" id="ARBA00023002"/>
    </source>
</evidence>
<accession>A0ABT4MWP5</accession>
<dbReference type="SUPFAM" id="SSF47203">
    <property type="entry name" value="Acyl-CoA dehydrogenase C-terminal domain-like"/>
    <property type="match status" value="1"/>
</dbReference>
<dbReference type="InterPro" id="IPR009075">
    <property type="entry name" value="AcylCo_DH/oxidase_C"/>
</dbReference>
<dbReference type="EMBL" id="JAPWIE010000004">
    <property type="protein sequence ID" value="MCZ4551433.1"/>
    <property type="molecule type" value="Genomic_DNA"/>
</dbReference>
<dbReference type="SUPFAM" id="SSF56645">
    <property type="entry name" value="Acyl-CoA dehydrogenase NM domain-like"/>
    <property type="match status" value="1"/>
</dbReference>
<organism evidence="8 9">
    <name type="scientific">Gordonia rubripertincta</name>
    <name type="common">Rhodococcus corallinus</name>
    <dbReference type="NCBI Taxonomy" id="36822"/>
    <lineage>
        <taxon>Bacteria</taxon>
        <taxon>Bacillati</taxon>
        <taxon>Actinomycetota</taxon>
        <taxon>Actinomycetes</taxon>
        <taxon>Mycobacteriales</taxon>
        <taxon>Gordoniaceae</taxon>
        <taxon>Gordonia</taxon>
    </lineage>
</organism>
<evidence type="ECO:0000313" key="8">
    <source>
        <dbReference type="EMBL" id="MCZ4551433.1"/>
    </source>
</evidence>
<comment type="similarity">
    <text evidence="2">Belongs to the acyl-CoA dehydrogenase family.</text>
</comment>
<evidence type="ECO:0000259" key="6">
    <source>
        <dbReference type="Pfam" id="PF00441"/>
    </source>
</evidence>
<feature type="domain" description="Acyl-CoA dehydrogenase/oxidase N-terminal" evidence="7">
    <location>
        <begin position="32"/>
        <end position="89"/>
    </location>
</feature>
<dbReference type="InterPro" id="IPR013786">
    <property type="entry name" value="AcylCoA_DH/ox_N"/>
</dbReference>
<gene>
    <name evidence="8" type="ORF">O4213_15685</name>
</gene>
<evidence type="ECO:0000256" key="3">
    <source>
        <dbReference type="ARBA" id="ARBA00022630"/>
    </source>
</evidence>
<dbReference type="Gene3D" id="1.20.140.10">
    <property type="entry name" value="Butyryl-CoA Dehydrogenase, subunit A, domain 3"/>
    <property type="match status" value="1"/>
</dbReference>
<sequence>MTADTVLRDGLRRRLTSTAVPDDRALAHEAVLDDLGLVGLLVDARLGGGGGSLTDAVTVQEELGRGHAATSFLPNSMMAVTAATSAGSESGDEVAAAIAAGDTVGVVLPFWGRASAGARAGDMPSPNSVTGALLHDCRRSQKPVWLLRAARSAADLVLEGRLLTPQPEGESGNLHAAPTEVREIARGERAERAIARSLSVGRIGLAADLNGSKARALEITVEYGANRRAFGRHIGSYQAFRHSCAESWMRIQLDRALLRAAMTAWEDETADADALATAAAISSTESARAIGESAILLHGGIGFTWEHEVHWHLKRANEAIGYLNGAAQQWEALYTMINPTRDQPGAYADA</sequence>
<dbReference type="RefSeq" id="WP_301572264.1">
    <property type="nucleotide sequence ID" value="NZ_JAPWIE010000004.1"/>
</dbReference>
<keyword evidence="4" id="KW-0274">FAD</keyword>
<reference evidence="8" key="1">
    <citation type="submission" date="2022-12" db="EMBL/GenBank/DDBJ databases">
        <authorList>
            <person name="Krivoruchko A.V."/>
            <person name="Elkin A."/>
        </authorList>
    </citation>
    <scope>NUCLEOTIDE SEQUENCE</scope>
    <source>
        <strain evidence="8">IEGM 1388</strain>
    </source>
</reference>
<keyword evidence="9" id="KW-1185">Reference proteome</keyword>
<evidence type="ECO:0000256" key="2">
    <source>
        <dbReference type="ARBA" id="ARBA00009347"/>
    </source>
</evidence>
<feature type="domain" description="Acyl-CoA dehydrogenase/oxidase C-terminal" evidence="6">
    <location>
        <begin position="193"/>
        <end position="316"/>
    </location>
</feature>
<evidence type="ECO:0000313" key="9">
    <source>
        <dbReference type="Proteomes" id="UP001067235"/>
    </source>
</evidence>
<dbReference type="InterPro" id="IPR037069">
    <property type="entry name" value="AcylCoA_DH/ox_N_sf"/>
</dbReference>
<comment type="caution">
    <text evidence="8">The sequence shown here is derived from an EMBL/GenBank/DDBJ whole genome shotgun (WGS) entry which is preliminary data.</text>
</comment>
<dbReference type="InterPro" id="IPR009100">
    <property type="entry name" value="AcylCoA_DH/oxidase_NM_dom_sf"/>
</dbReference>
<dbReference type="PANTHER" id="PTHR43884:SF20">
    <property type="entry name" value="ACYL-COA DEHYDROGENASE FADE28"/>
    <property type="match status" value="1"/>
</dbReference>
<evidence type="ECO:0000256" key="1">
    <source>
        <dbReference type="ARBA" id="ARBA00001974"/>
    </source>
</evidence>
<dbReference type="PANTHER" id="PTHR43884">
    <property type="entry name" value="ACYL-COA DEHYDROGENASE"/>
    <property type="match status" value="1"/>
</dbReference>
<protein>
    <submittedName>
        <fullName evidence="8">Acyl-CoA dehydrogenase family protein</fullName>
    </submittedName>
</protein>
<keyword evidence="5" id="KW-0560">Oxidoreductase</keyword>
<proteinExistence type="inferred from homology"/>
<dbReference type="InterPro" id="IPR036250">
    <property type="entry name" value="AcylCo_DH-like_C"/>
</dbReference>